<keyword evidence="11 12" id="KW-0407">Ion channel</keyword>
<gene>
    <name evidence="15" type="ORF">JYU34_009614</name>
</gene>
<dbReference type="InterPro" id="IPR003280">
    <property type="entry name" value="2pore_dom_K_chnl"/>
</dbReference>
<evidence type="ECO:0000256" key="9">
    <source>
        <dbReference type="ARBA" id="ARBA00023065"/>
    </source>
</evidence>
<evidence type="ECO:0000256" key="8">
    <source>
        <dbReference type="ARBA" id="ARBA00022989"/>
    </source>
</evidence>
<dbReference type="Pfam" id="PF07885">
    <property type="entry name" value="Ion_trans_2"/>
    <property type="match status" value="2"/>
</dbReference>
<keyword evidence="9 12" id="KW-0406">Ion transport</keyword>
<evidence type="ECO:0000259" key="14">
    <source>
        <dbReference type="Pfam" id="PF07885"/>
    </source>
</evidence>
<comment type="subcellular location">
    <subcellularLocation>
        <location evidence="1">Membrane</location>
        <topology evidence="1">Multi-pass membrane protein</topology>
    </subcellularLocation>
</comment>
<feature type="transmembrane region" description="Helical" evidence="13">
    <location>
        <begin position="276"/>
        <end position="298"/>
    </location>
</feature>
<evidence type="ECO:0000256" key="4">
    <source>
        <dbReference type="ARBA" id="ARBA00022538"/>
    </source>
</evidence>
<evidence type="ECO:0000256" key="1">
    <source>
        <dbReference type="ARBA" id="ARBA00004141"/>
    </source>
</evidence>
<feature type="domain" description="Potassium channel" evidence="14">
    <location>
        <begin position="133"/>
        <end position="189"/>
    </location>
</feature>
<keyword evidence="7" id="KW-0630">Potassium</keyword>
<dbReference type="InterPro" id="IPR003092">
    <property type="entry name" value="2pore_dom_K_chnl_TASK"/>
</dbReference>
<comment type="caution">
    <text evidence="15">The sequence shown here is derived from an EMBL/GenBank/DDBJ whole genome shotgun (WGS) entry which is preliminary data.</text>
</comment>
<feature type="transmembrane region" description="Helical" evidence="13">
    <location>
        <begin position="32"/>
        <end position="53"/>
    </location>
</feature>
<feature type="transmembrane region" description="Helical" evidence="13">
    <location>
        <begin position="222"/>
        <end position="241"/>
    </location>
</feature>
<evidence type="ECO:0000256" key="2">
    <source>
        <dbReference type="ARBA" id="ARBA00006666"/>
    </source>
</evidence>
<feature type="transmembrane region" description="Helical" evidence="13">
    <location>
        <begin position="161"/>
        <end position="183"/>
    </location>
</feature>
<evidence type="ECO:0000313" key="15">
    <source>
        <dbReference type="EMBL" id="KAG7305535.1"/>
    </source>
</evidence>
<evidence type="ECO:0000256" key="5">
    <source>
        <dbReference type="ARBA" id="ARBA00022692"/>
    </source>
</evidence>
<keyword evidence="4" id="KW-0633">Potassium transport</keyword>
<keyword evidence="10 13" id="KW-0472">Membrane</keyword>
<reference evidence="15 16" key="1">
    <citation type="submission" date="2021-06" db="EMBL/GenBank/DDBJ databases">
        <title>A haploid diamondback moth (Plutella xylostella L.) genome assembly resolves 31 chromosomes and identifies a diamide resistance mutation.</title>
        <authorList>
            <person name="Ward C.M."/>
            <person name="Perry K.D."/>
            <person name="Baker G."/>
            <person name="Powis K."/>
            <person name="Heckel D.G."/>
            <person name="Baxter S.W."/>
        </authorList>
    </citation>
    <scope>NUCLEOTIDE SEQUENCE [LARGE SCALE GENOMIC DNA]</scope>
    <source>
        <strain evidence="15 16">LV</strain>
        <tissue evidence="15">Single pupa</tissue>
    </source>
</reference>
<feature type="transmembrane region" description="Helical" evidence="13">
    <location>
        <begin position="135"/>
        <end position="154"/>
    </location>
</feature>
<protein>
    <recommendedName>
        <fullName evidence="14">Potassium channel domain-containing protein</fullName>
    </recommendedName>
</protein>
<feature type="transmembrane region" description="Helical" evidence="13">
    <location>
        <begin position="253"/>
        <end position="270"/>
    </location>
</feature>
<keyword evidence="8 13" id="KW-1133">Transmembrane helix</keyword>
<evidence type="ECO:0000256" key="11">
    <source>
        <dbReference type="ARBA" id="ARBA00023303"/>
    </source>
</evidence>
<dbReference type="PANTHER" id="PTHR11003:SF142">
    <property type="entry name" value="POTASSIUM CHANNEL DOMAIN-CONTAINING PROTEIN"/>
    <property type="match status" value="1"/>
</dbReference>
<evidence type="ECO:0000256" key="12">
    <source>
        <dbReference type="RuleBase" id="RU003857"/>
    </source>
</evidence>
<organism evidence="15 16">
    <name type="scientific">Plutella xylostella</name>
    <name type="common">Diamondback moth</name>
    <name type="synonym">Plutella maculipennis</name>
    <dbReference type="NCBI Taxonomy" id="51655"/>
    <lineage>
        <taxon>Eukaryota</taxon>
        <taxon>Metazoa</taxon>
        <taxon>Ecdysozoa</taxon>
        <taxon>Arthropoda</taxon>
        <taxon>Hexapoda</taxon>
        <taxon>Insecta</taxon>
        <taxon>Pterygota</taxon>
        <taxon>Neoptera</taxon>
        <taxon>Endopterygota</taxon>
        <taxon>Lepidoptera</taxon>
        <taxon>Glossata</taxon>
        <taxon>Ditrysia</taxon>
        <taxon>Yponomeutoidea</taxon>
        <taxon>Plutellidae</taxon>
        <taxon>Plutella</taxon>
    </lineage>
</organism>
<evidence type="ECO:0000256" key="3">
    <source>
        <dbReference type="ARBA" id="ARBA00022448"/>
    </source>
</evidence>
<evidence type="ECO:0000313" key="16">
    <source>
        <dbReference type="Proteomes" id="UP000823941"/>
    </source>
</evidence>
<evidence type="ECO:0000256" key="6">
    <source>
        <dbReference type="ARBA" id="ARBA00022826"/>
    </source>
</evidence>
<keyword evidence="6" id="KW-0631">Potassium channel</keyword>
<dbReference type="EMBL" id="JAHIBW010000013">
    <property type="protein sequence ID" value="KAG7305535.1"/>
    <property type="molecule type" value="Genomic_DNA"/>
</dbReference>
<comment type="similarity">
    <text evidence="2 12">Belongs to the two pore domain potassium channel (TC 1.A.1.8) family.</text>
</comment>
<dbReference type="InterPro" id="IPR013099">
    <property type="entry name" value="K_chnl_dom"/>
</dbReference>
<evidence type="ECO:0000256" key="13">
    <source>
        <dbReference type="SAM" id="Phobius"/>
    </source>
</evidence>
<evidence type="ECO:0000256" key="7">
    <source>
        <dbReference type="ARBA" id="ARBA00022958"/>
    </source>
</evidence>
<dbReference type="SUPFAM" id="SSF81324">
    <property type="entry name" value="Voltage-gated potassium channels"/>
    <property type="match status" value="2"/>
</dbReference>
<evidence type="ECO:0000256" key="10">
    <source>
        <dbReference type="ARBA" id="ARBA00023136"/>
    </source>
</evidence>
<accession>A0ABQ7QL91</accession>
<dbReference type="PRINTS" id="PR01333">
    <property type="entry name" value="2POREKCHANEL"/>
</dbReference>
<proteinExistence type="inferred from homology"/>
<sequence>MCQGMKVQWEAEALMGSPPPEPGWRRFCPRAALSHVGLLVALMLYTAGGGLVFRALEYPAEVAKQEYYRQRLMEERESLLAFVAQSGAGNASDSYSVKDVLSDHLAAYERVLEEASSSGLALEVGRDFPPVEEKWSTVQAVFFSSTVLTTIGYGNVVPETFWGRLFCIAYALVGIPLTLTVIADLGRVFATVVSVLAKQMPAMPRCCSKVSEVNPTGQRSLYAVWGVGFLFVYLSAGAGLFKMWEEDWTFFDGFYFCFITMTTIGFGDIVPKKPNYMLLCTLYILIGLALTSTIIELVRRQYARSWQQLRALSGPLADTLRRLGDAGRGVDVSALHDLRKVLTVVTMPRMNKDGMTEKRQLEWEAAVEAAIRNITAPAEKPPIVQIVIYESSV</sequence>
<keyword evidence="3 12" id="KW-0813">Transport</keyword>
<dbReference type="Gene3D" id="1.10.287.70">
    <property type="match status" value="1"/>
</dbReference>
<dbReference type="PRINTS" id="PR01095">
    <property type="entry name" value="TASKCHANNEL"/>
</dbReference>
<name>A0ABQ7QL91_PLUXY</name>
<dbReference type="PANTHER" id="PTHR11003">
    <property type="entry name" value="POTASSIUM CHANNEL, SUBFAMILY K"/>
    <property type="match status" value="1"/>
</dbReference>
<feature type="domain" description="Potassium channel" evidence="14">
    <location>
        <begin position="229"/>
        <end position="300"/>
    </location>
</feature>
<dbReference type="Proteomes" id="UP000823941">
    <property type="component" value="Chromosome 13"/>
</dbReference>
<keyword evidence="5 12" id="KW-0812">Transmembrane</keyword>
<keyword evidence="16" id="KW-1185">Reference proteome</keyword>